<dbReference type="InterPro" id="IPR006328">
    <property type="entry name" value="2-HAD"/>
</dbReference>
<evidence type="ECO:0000256" key="2">
    <source>
        <dbReference type="ARBA" id="ARBA00022801"/>
    </source>
</evidence>
<dbReference type="InterPro" id="IPR006439">
    <property type="entry name" value="HAD-SF_hydro_IA"/>
</dbReference>
<dbReference type="GO" id="GO:0016791">
    <property type="term" value="F:phosphatase activity"/>
    <property type="evidence" value="ECO:0007669"/>
    <property type="project" value="UniProtKB-ARBA"/>
</dbReference>
<dbReference type="PANTHER" id="PTHR43316:SF3">
    <property type="entry name" value="HALOACID DEHALOGENASE, TYPE II (AFU_ORTHOLOGUE AFUA_2G07750)-RELATED"/>
    <property type="match status" value="1"/>
</dbReference>
<dbReference type="InterPro" id="IPR023214">
    <property type="entry name" value="HAD_sf"/>
</dbReference>
<dbReference type="Gene3D" id="3.40.50.1000">
    <property type="entry name" value="HAD superfamily/HAD-like"/>
    <property type="match status" value="1"/>
</dbReference>
<proteinExistence type="inferred from homology"/>
<gene>
    <name evidence="3" type="ORF">JDV02_004004</name>
</gene>
<dbReference type="OrthoDB" id="3256520at2759"/>
<dbReference type="SUPFAM" id="SSF56784">
    <property type="entry name" value="HAD-like"/>
    <property type="match status" value="1"/>
</dbReference>
<dbReference type="GO" id="GO:0018784">
    <property type="term" value="F:(S)-2-haloacid dehalogenase activity"/>
    <property type="evidence" value="ECO:0007669"/>
    <property type="project" value="UniProtKB-EC"/>
</dbReference>
<dbReference type="RefSeq" id="XP_047841160.1">
    <property type="nucleotide sequence ID" value="XM_047985183.1"/>
</dbReference>
<sequence>MMARTAIAFDLYGTLLSTESIAQHLARLYGDEQAKVIAAQARRYQLEYTWRINSMGMYCSFSDLTRWSFRQATADARAQLTPEQEVQIMDAYNGLDTFPDVDQALTMLAEMPSLDPYVFSNGTVSMVTSSLQTSPSLARASHVLPSTKVVSVDSLKVFKPDPRTYQHMAKASGFEGQLGSVWLVSSNPFDVAGAVAAGLKAAWVDRAGGGWVDGLGGAMGIKPTVIVKGVDEAVEHISRRSG</sequence>
<protein>
    <submittedName>
        <fullName evidence="3">(S)-2-haloacid dehalogenase</fullName>
        <ecNumber evidence="3">3.8.1.2</ecNumber>
    </submittedName>
</protein>
<dbReference type="InterPro" id="IPR023198">
    <property type="entry name" value="PGP-like_dom2"/>
</dbReference>
<dbReference type="Pfam" id="PF00702">
    <property type="entry name" value="Hydrolase"/>
    <property type="match status" value="1"/>
</dbReference>
<dbReference type="PANTHER" id="PTHR43316">
    <property type="entry name" value="HYDROLASE, HALOACID DELAHOGENASE-RELATED"/>
    <property type="match status" value="1"/>
</dbReference>
<keyword evidence="4" id="KW-1185">Reference proteome</keyword>
<dbReference type="EC" id="3.8.1.2" evidence="3"/>
<evidence type="ECO:0000313" key="4">
    <source>
        <dbReference type="Proteomes" id="UP000829364"/>
    </source>
</evidence>
<dbReference type="GeneID" id="72065960"/>
<keyword evidence="2 3" id="KW-0378">Hydrolase</keyword>
<evidence type="ECO:0000313" key="3">
    <source>
        <dbReference type="EMBL" id="UNI17679.1"/>
    </source>
</evidence>
<evidence type="ECO:0000256" key="1">
    <source>
        <dbReference type="ARBA" id="ARBA00008106"/>
    </source>
</evidence>
<dbReference type="SFLD" id="SFLDS00003">
    <property type="entry name" value="Haloacid_Dehalogenase"/>
    <property type="match status" value="1"/>
</dbReference>
<reference evidence="3" key="1">
    <citation type="submission" date="2021-11" db="EMBL/GenBank/DDBJ databases">
        <title>Purpureocillium_takamizusanense_genome.</title>
        <authorList>
            <person name="Nguyen N.-H."/>
        </authorList>
    </citation>
    <scope>NUCLEOTIDE SEQUENCE</scope>
    <source>
        <strain evidence="3">PT3</strain>
    </source>
</reference>
<dbReference type="NCBIfam" id="TIGR01493">
    <property type="entry name" value="HAD-SF-IA-v2"/>
    <property type="match status" value="1"/>
</dbReference>
<name>A0A9Q8QBN0_9HYPO</name>
<dbReference type="AlphaFoldDB" id="A0A9Q8QBN0"/>
<dbReference type="InterPro" id="IPR051540">
    <property type="entry name" value="S-2-haloacid_dehalogenase"/>
</dbReference>
<dbReference type="NCBIfam" id="TIGR01428">
    <property type="entry name" value="HAD_type_II"/>
    <property type="match status" value="1"/>
</dbReference>
<dbReference type="EMBL" id="CP086356">
    <property type="protein sequence ID" value="UNI17679.1"/>
    <property type="molecule type" value="Genomic_DNA"/>
</dbReference>
<dbReference type="InterPro" id="IPR036412">
    <property type="entry name" value="HAD-like_sf"/>
</dbReference>
<dbReference type="PRINTS" id="PR00413">
    <property type="entry name" value="HADHALOGNASE"/>
</dbReference>
<dbReference type="Gene3D" id="1.10.150.240">
    <property type="entry name" value="Putative phosphatase, domain 2"/>
    <property type="match status" value="1"/>
</dbReference>
<dbReference type="SFLD" id="SFLDG01129">
    <property type="entry name" value="C1.5:_HAD__Beta-PGM__Phosphata"/>
    <property type="match status" value="1"/>
</dbReference>
<organism evidence="3 4">
    <name type="scientific">Purpureocillium takamizusanense</name>
    <dbReference type="NCBI Taxonomy" id="2060973"/>
    <lineage>
        <taxon>Eukaryota</taxon>
        <taxon>Fungi</taxon>
        <taxon>Dikarya</taxon>
        <taxon>Ascomycota</taxon>
        <taxon>Pezizomycotina</taxon>
        <taxon>Sordariomycetes</taxon>
        <taxon>Hypocreomycetidae</taxon>
        <taxon>Hypocreales</taxon>
        <taxon>Ophiocordycipitaceae</taxon>
        <taxon>Purpureocillium</taxon>
    </lineage>
</organism>
<dbReference type="Proteomes" id="UP000829364">
    <property type="component" value="Chromosome 3"/>
</dbReference>
<accession>A0A9Q8QBN0</accession>
<comment type="similarity">
    <text evidence="1">Belongs to the HAD-like hydrolase superfamily. S-2-haloalkanoic acid dehalogenase family.</text>
</comment>